<gene>
    <name evidence="4" type="ordered locus">Cfla_0765</name>
</gene>
<dbReference type="InterPro" id="IPR023214">
    <property type="entry name" value="HAD_sf"/>
</dbReference>
<dbReference type="EMBL" id="CP001964">
    <property type="protein sequence ID" value="ADG73676.1"/>
    <property type="molecule type" value="Genomic_DNA"/>
</dbReference>
<reference evidence="4 5" key="1">
    <citation type="journal article" date="2010" name="Stand. Genomic Sci.">
        <title>Complete genome sequence of Cellulomonas flavigena type strain (134).</title>
        <authorList>
            <person name="Abt B."/>
            <person name="Foster B."/>
            <person name="Lapidus A."/>
            <person name="Clum A."/>
            <person name="Sun H."/>
            <person name="Pukall R."/>
            <person name="Lucas S."/>
            <person name="Glavina Del Rio T."/>
            <person name="Nolan M."/>
            <person name="Tice H."/>
            <person name="Cheng J.F."/>
            <person name="Pitluck S."/>
            <person name="Liolios K."/>
            <person name="Ivanova N."/>
            <person name="Mavromatis K."/>
            <person name="Ovchinnikova G."/>
            <person name="Pati A."/>
            <person name="Goodwin L."/>
            <person name="Chen A."/>
            <person name="Palaniappan K."/>
            <person name="Land M."/>
            <person name="Hauser L."/>
            <person name="Chang Y.J."/>
            <person name="Jeffries C.D."/>
            <person name="Rohde M."/>
            <person name="Goker M."/>
            <person name="Woyke T."/>
            <person name="Bristow J."/>
            <person name="Eisen J.A."/>
            <person name="Markowitz V."/>
            <person name="Hugenholtz P."/>
            <person name="Kyrpides N.C."/>
            <person name="Klenk H.P."/>
        </authorList>
    </citation>
    <scope>NUCLEOTIDE SEQUENCE [LARGE SCALE GENOMIC DNA]</scope>
    <source>
        <strain evidence="5">ATCC 482 / DSM 20109 / BCRC 11376 / JCM 18109 / NBRC 3775 / NCIMB 8073 / NRS 134</strain>
    </source>
</reference>
<organism evidence="4 5">
    <name type="scientific">Cellulomonas flavigena (strain ATCC 482 / DSM 20109 / BCRC 11376 / JCM 18109 / NBRC 3775 / NCIMB 8073 / NRS 134)</name>
    <dbReference type="NCBI Taxonomy" id="446466"/>
    <lineage>
        <taxon>Bacteria</taxon>
        <taxon>Bacillati</taxon>
        <taxon>Actinomycetota</taxon>
        <taxon>Actinomycetes</taxon>
        <taxon>Micrococcales</taxon>
        <taxon>Cellulomonadaceae</taxon>
        <taxon>Cellulomonas</taxon>
    </lineage>
</organism>
<dbReference type="Pfam" id="PF13419">
    <property type="entry name" value="HAD_2"/>
    <property type="match status" value="1"/>
</dbReference>
<dbReference type="PANTHER" id="PTHR46470:SF2">
    <property type="entry name" value="GLYCERALDEHYDE 3-PHOSPHATE PHOSPHATASE"/>
    <property type="match status" value="1"/>
</dbReference>
<evidence type="ECO:0000256" key="3">
    <source>
        <dbReference type="ARBA" id="ARBA00022842"/>
    </source>
</evidence>
<dbReference type="SUPFAM" id="SSF56784">
    <property type="entry name" value="HAD-like"/>
    <property type="match status" value="1"/>
</dbReference>
<keyword evidence="3" id="KW-0460">Magnesium</keyword>
<dbReference type="Gene3D" id="3.40.50.1000">
    <property type="entry name" value="HAD superfamily/HAD-like"/>
    <property type="match status" value="1"/>
</dbReference>
<dbReference type="Gene3D" id="1.10.150.520">
    <property type="match status" value="1"/>
</dbReference>
<dbReference type="HOGENOM" id="CLU_045011_8_3_11"/>
<dbReference type="GO" id="GO:0046872">
    <property type="term" value="F:metal ion binding"/>
    <property type="evidence" value="ECO:0007669"/>
    <property type="project" value="UniProtKB-KW"/>
</dbReference>
<dbReference type="RefSeq" id="WP_013116010.1">
    <property type="nucleotide sequence ID" value="NC_014151.1"/>
</dbReference>
<keyword evidence="2 4" id="KW-0378">Hydrolase</keyword>
<dbReference type="AlphaFoldDB" id="D5UJF3"/>
<dbReference type="PANTHER" id="PTHR46470">
    <property type="entry name" value="N-ACYLNEURAMINATE-9-PHOSPHATASE"/>
    <property type="match status" value="1"/>
</dbReference>
<accession>D5UJF3</accession>
<evidence type="ECO:0000313" key="4">
    <source>
        <dbReference type="EMBL" id="ADG73676.1"/>
    </source>
</evidence>
<evidence type="ECO:0000256" key="2">
    <source>
        <dbReference type="ARBA" id="ARBA00022801"/>
    </source>
</evidence>
<sequence>MTDLVLVFDLDDTLFLERDYVRSGFMHVGRVVESQYGVPGFGARAWQSFEAGVRGRTFDQVASELGLPPEAVPDLVAAYRDHEPDIALAPDAAEYLANLPAGTVHTGIVTDGYGPGQRRKLEALGLERLVDTVVVTAEHGPAWHKPSELAFRHIVAESGGRDARFVYFGDNPTKDFQGPASLGWINVRVRRPGGLHHAVHDQIPVDRTVTRFERDLFGVGQATAQIAVVEAKGAIA</sequence>
<dbReference type="KEGG" id="cfl:Cfla_0765"/>
<dbReference type="eggNOG" id="COG0546">
    <property type="taxonomic scope" value="Bacteria"/>
</dbReference>
<dbReference type="STRING" id="446466.Cfla_0765"/>
<evidence type="ECO:0000256" key="1">
    <source>
        <dbReference type="ARBA" id="ARBA00022723"/>
    </source>
</evidence>
<keyword evidence="1" id="KW-0479">Metal-binding</keyword>
<dbReference type="Proteomes" id="UP000000849">
    <property type="component" value="Chromosome"/>
</dbReference>
<proteinExistence type="predicted"/>
<dbReference type="GO" id="GO:0016791">
    <property type="term" value="F:phosphatase activity"/>
    <property type="evidence" value="ECO:0007669"/>
    <property type="project" value="TreeGrafter"/>
</dbReference>
<dbReference type="InterPro" id="IPR041492">
    <property type="entry name" value="HAD_2"/>
</dbReference>
<dbReference type="SFLD" id="SFLDG01129">
    <property type="entry name" value="C1.5:_HAD__Beta-PGM__Phosphata"/>
    <property type="match status" value="1"/>
</dbReference>
<keyword evidence="5" id="KW-1185">Reference proteome</keyword>
<name>D5UJF3_CELFN</name>
<dbReference type="InterPro" id="IPR051400">
    <property type="entry name" value="HAD-like_hydrolase"/>
</dbReference>
<evidence type="ECO:0000313" key="5">
    <source>
        <dbReference type="Proteomes" id="UP000000849"/>
    </source>
</evidence>
<protein>
    <submittedName>
        <fullName evidence="4">Haloacid dehalogenase domain protein hydrolase</fullName>
    </submittedName>
</protein>
<dbReference type="InterPro" id="IPR036412">
    <property type="entry name" value="HAD-like_sf"/>
</dbReference>
<dbReference type="SFLD" id="SFLDS00003">
    <property type="entry name" value="Haloacid_Dehalogenase"/>
    <property type="match status" value="1"/>
</dbReference>